<keyword evidence="7" id="KW-1185">Reference proteome</keyword>
<evidence type="ECO:0000256" key="3">
    <source>
        <dbReference type="ARBA" id="ARBA00022833"/>
    </source>
</evidence>
<dbReference type="InterPro" id="IPR002893">
    <property type="entry name" value="Znf_MYND"/>
</dbReference>
<evidence type="ECO:0000256" key="2">
    <source>
        <dbReference type="ARBA" id="ARBA00022771"/>
    </source>
</evidence>
<gene>
    <name evidence="6" type="ORF">N7496_008707</name>
</gene>
<dbReference type="Gene3D" id="6.10.140.2220">
    <property type="match status" value="1"/>
</dbReference>
<dbReference type="EMBL" id="JAPZBS010000007">
    <property type="protein sequence ID" value="KAJ5368947.1"/>
    <property type="molecule type" value="Genomic_DNA"/>
</dbReference>
<protein>
    <recommendedName>
        <fullName evidence="5">MYND-type domain-containing protein</fullName>
    </recommendedName>
</protein>
<dbReference type="GeneID" id="81440805"/>
<dbReference type="RefSeq" id="XP_056553689.1">
    <property type="nucleotide sequence ID" value="XM_056701626.1"/>
</dbReference>
<keyword evidence="2 4" id="KW-0863">Zinc-finger</keyword>
<sequence>MSTHQQERVNTFNRLPRPAFDDLGCPNHYHFSVQSLPFVPGDAVFMLNPINGHEHTEGRTRIASLPPDQQAKIIVPLLLYSFNNRFDNPGFIHQMHESMHPWAPWSWSTTDPVLADAVSARLRAIGVREELCQVEVSDPDTVDMIEERWTVMERQLAAAIPFFPDDFAGHVDKSCNSCGFTPSLDVSLMRCSRCKQAYYCSKDCQMEDWKTHKKNCPWPDP</sequence>
<dbReference type="Proteomes" id="UP001147782">
    <property type="component" value="Unassembled WGS sequence"/>
</dbReference>
<keyword evidence="1" id="KW-0479">Metal-binding</keyword>
<accession>A0A9W9RYY8</accession>
<evidence type="ECO:0000256" key="1">
    <source>
        <dbReference type="ARBA" id="ARBA00022723"/>
    </source>
</evidence>
<feature type="domain" description="MYND-type" evidence="5">
    <location>
        <begin position="175"/>
        <end position="216"/>
    </location>
</feature>
<dbReference type="Pfam" id="PF01753">
    <property type="entry name" value="zf-MYND"/>
    <property type="match status" value="1"/>
</dbReference>
<evidence type="ECO:0000313" key="6">
    <source>
        <dbReference type="EMBL" id="KAJ5368947.1"/>
    </source>
</evidence>
<dbReference type="SUPFAM" id="SSF144232">
    <property type="entry name" value="HIT/MYND zinc finger-like"/>
    <property type="match status" value="1"/>
</dbReference>
<name>A0A9W9RYY8_9EURO</name>
<proteinExistence type="predicted"/>
<dbReference type="AlphaFoldDB" id="A0A9W9RYY8"/>
<evidence type="ECO:0000259" key="5">
    <source>
        <dbReference type="PROSITE" id="PS50865"/>
    </source>
</evidence>
<evidence type="ECO:0000256" key="4">
    <source>
        <dbReference type="PROSITE-ProRule" id="PRU00134"/>
    </source>
</evidence>
<keyword evidence="3" id="KW-0862">Zinc</keyword>
<comment type="caution">
    <text evidence="6">The sequence shown here is derived from an EMBL/GenBank/DDBJ whole genome shotgun (WGS) entry which is preliminary data.</text>
</comment>
<dbReference type="PROSITE" id="PS50865">
    <property type="entry name" value="ZF_MYND_2"/>
    <property type="match status" value="1"/>
</dbReference>
<dbReference type="OrthoDB" id="432970at2759"/>
<dbReference type="GO" id="GO:0008270">
    <property type="term" value="F:zinc ion binding"/>
    <property type="evidence" value="ECO:0007669"/>
    <property type="project" value="UniProtKB-KW"/>
</dbReference>
<organism evidence="6 7">
    <name type="scientific">Penicillium cataractarum</name>
    <dbReference type="NCBI Taxonomy" id="2100454"/>
    <lineage>
        <taxon>Eukaryota</taxon>
        <taxon>Fungi</taxon>
        <taxon>Dikarya</taxon>
        <taxon>Ascomycota</taxon>
        <taxon>Pezizomycotina</taxon>
        <taxon>Eurotiomycetes</taxon>
        <taxon>Eurotiomycetidae</taxon>
        <taxon>Eurotiales</taxon>
        <taxon>Aspergillaceae</taxon>
        <taxon>Penicillium</taxon>
    </lineage>
</organism>
<reference evidence="6" key="2">
    <citation type="journal article" date="2023" name="IMA Fungus">
        <title>Comparative genomic study of the Penicillium genus elucidates a diverse pangenome and 15 lateral gene transfer events.</title>
        <authorList>
            <person name="Petersen C."/>
            <person name="Sorensen T."/>
            <person name="Nielsen M.R."/>
            <person name="Sondergaard T.E."/>
            <person name="Sorensen J.L."/>
            <person name="Fitzpatrick D.A."/>
            <person name="Frisvad J.C."/>
            <person name="Nielsen K.L."/>
        </authorList>
    </citation>
    <scope>NUCLEOTIDE SEQUENCE</scope>
    <source>
        <strain evidence="6">IBT 29864</strain>
    </source>
</reference>
<evidence type="ECO:0000313" key="7">
    <source>
        <dbReference type="Proteomes" id="UP001147782"/>
    </source>
</evidence>
<reference evidence="6" key="1">
    <citation type="submission" date="2022-11" db="EMBL/GenBank/DDBJ databases">
        <authorList>
            <person name="Petersen C."/>
        </authorList>
    </citation>
    <scope>NUCLEOTIDE SEQUENCE</scope>
    <source>
        <strain evidence="6">IBT 29864</strain>
    </source>
</reference>